<accession>A0ABV9Y4F6</accession>
<sequence length="123" mass="13417">MTIQARRDVPALPDLVFNAAADPSRLASWLPEPYQVVGRNGDVLILREEDEPRQLNLAADYDRLLLTWEPLSGRGCRGELRVSLSGVAGCVAELRVDGCADEQFPARMLEALAGEVEQNLTAG</sequence>
<keyword evidence="2" id="KW-1185">Reference proteome</keyword>
<organism evidence="1 2">
    <name type="scientific">Saccharothrix xinjiangensis</name>
    <dbReference type="NCBI Taxonomy" id="204798"/>
    <lineage>
        <taxon>Bacteria</taxon>
        <taxon>Bacillati</taxon>
        <taxon>Actinomycetota</taxon>
        <taxon>Actinomycetes</taxon>
        <taxon>Pseudonocardiales</taxon>
        <taxon>Pseudonocardiaceae</taxon>
        <taxon>Saccharothrix</taxon>
    </lineage>
</organism>
<dbReference type="Gene3D" id="3.30.530.20">
    <property type="match status" value="1"/>
</dbReference>
<protein>
    <recommendedName>
        <fullName evidence="3">SRPBCC family protein</fullName>
    </recommendedName>
</protein>
<gene>
    <name evidence="1" type="ORF">ACFPFM_21130</name>
</gene>
<dbReference type="RefSeq" id="WP_344040704.1">
    <property type="nucleotide sequence ID" value="NZ_BAAAKE010000024.1"/>
</dbReference>
<dbReference type="SUPFAM" id="SSF55961">
    <property type="entry name" value="Bet v1-like"/>
    <property type="match status" value="1"/>
</dbReference>
<evidence type="ECO:0008006" key="3">
    <source>
        <dbReference type="Google" id="ProtNLM"/>
    </source>
</evidence>
<dbReference type="Proteomes" id="UP001595833">
    <property type="component" value="Unassembled WGS sequence"/>
</dbReference>
<proteinExistence type="predicted"/>
<evidence type="ECO:0000313" key="1">
    <source>
        <dbReference type="EMBL" id="MFC5056249.1"/>
    </source>
</evidence>
<name>A0ABV9Y4F6_9PSEU</name>
<comment type="caution">
    <text evidence="1">The sequence shown here is derived from an EMBL/GenBank/DDBJ whole genome shotgun (WGS) entry which is preliminary data.</text>
</comment>
<evidence type="ECO:0000313" key="2">
    <source>
        <dbReference type="Proteomes" id="UP001595833"/>
    </source>
</evidence>
<dbReference type="InterPro" id="IPR023393">
    <property type="entry name" value="START-like_dom_sf"/>
</dbReference>
<dbReference type="EMBL" id="JBHSJB010000018">
    <property type="protein sequence ID" value="MFC5056249.1"/>
    <property type="molecule type" value="Genomic_DNA"/>
</dbReference>
<reference evidence="2" key="1">
    <citation type="journal article" date="2019" name="Int. J. Syst. Evol. Microbiol.">
        <title>The Global Catalogue of Microorganisms (GCM) 10K type strain sequencing project: providing services to taxonomists for standard genome sequencing and annotation.</title>
        <authorList>
            <consortium name="The Broad Institute Genomics Platform"/>
            <consortium name="The Broad Institute Genome Sequencing Center for Infectious Disease"/>
            <person name="Wu L."/>
            <person name="Ma J."/>
        </authorList>
    </citation>
    <scope>NUCLEOTIDE SEQUENCE [LARGE SCALE GENOMIC DNA]</scope>
    <source>
        <strain evidence="2">KCTC 12848</strain>
    </source>
</reference>